<accession>A0A2S2DRU7</accession>
<dbReference type="InterPro" id="IPR018490">
    <property type="entry name" value="cNMP-bd_dom_sf"/>
</dbReference>
<gene>
    <name evidence="1" type="ORF">HME7025_00195</name>
</gene>
<dbReference type="KEGG" id="psez:HME7025_00195"/>
<dbReference type="EMBL" id="CP029346">
    <property type="protein sequence ID" value="AWL08078.1"/>
    <property type="molecule type" value="Genomic_DNA"/>
</dbReference>
<protein>
    <recommendedName>
        <fullName evidence="3">Crp/Fnr family transcriptional regulator</fullName>
    </recommendedName>
</protein>
<dbReference type="RefSeq" id="WP_161956182.1">
    <property type="nucleotide sequence ID" value="NZ_CP029346.1"/>
</dbReference>
<dbReference type="CDD" id="cd00038">
    <property type="entry name" value="CAP_ED"/>
    <property type="match status" value="1"/>
</dbReference>
<dbReference type="SUPFAM" id="SSF51206">
    <property type="entry name" value="cAMP-binding domain-like"/>
    <property type="match status" value="1"/>
</dbReference>
<sequence length="217" mass="25079">MSIHLHRQSLVCFLSSTMVSPTPKNLYSLIFFNSITPISKDLKEYLSANMKSHSFKKGEFICQAGEPFSHLHLIKKGLVRGFYQHGPKEITQWVDWENHVFTSVGGFFMRTPCKENIQAIEATQTESLHFDDLQYCLKHFPDMSTIYRALFEFYLVSAEERVYISRIPSAKDRYEAFLASGYAESISRIPNKYIAEFLGIRPETLSRLAQDYQAIPQ</sequence>
<dbReference type="AlphaFoldDB" id="A0A2S2DRU7"/>
<evidence type="ECO:0008006" key="3">
    <source>
        <dbReference type="Google" id="ProtNLM"/>
    </source>
</evidence>
<dbReference type="InterPro" id="IPR000595">
    <property type="entry name" value="cNMP-bd_dom"/>
</dbReference>
<name>A0A2S2DRU7_9BACT</name>
<evidence type="ECO:0000313" key="2">
    <source>
        <dbReference type="Proteomes" id="UP000245468"/>
    </source>
</evidence>
<organism evidence="1 2">
    <name type="scientific">Aquirufa nivalisilvae</name>
    <dbReference type="NCBI Taxonomy" id="2516557"/>
    <lineage>
        <taxon>Bacteria</taxon>
        <taxon>Pseudomonadati</taxon>
        <taxon>Bacteroidota</taxon>
        <taxon>Cytophagia</taxon>
        <taxon>Cytophagales</taxon>
        <taxon>Flectobacillaceae</taxon>
        <taxon>Aquirufa</taxon>
    </lineage>
</organism>
<reference evidence="2" key="1">
    <citation type="submission" date="2018-05" db="EMBL/GenBank/DDBJ databases">
        <title>Pseudarcicella sp. HME7025 Genome sequencing and assembly.</title>
        <authorList>
            <person name="Kim H."/>
            <person name="Kang H."/>
            <person name="Joh K."/>
        </authorList>
    </citation>
    <scope>NUCLEOTIDE SEQUENCE [LARGE SCALE GENOMIC DNA]</scope>
    <source>
        <strain evidence="2">HME7025</strain>
    </source>
</reference>
<dbReference type="Proteomes" id="UP000245468">
    <property type="component" value="Chromosome"/>
</dbReference>
<proteinExistence type="predicted"/>
<dbReference type="InterPro" id="IPR014710">
    <property type="entry name" value="RmlC-like_jellyroll"/>
</dbReference>
<dbReference type="Gene3D" id="2.60.120.10">
    <property type="entry name" value="Jelly Rolls"/>
    <property type="match status" value="1"/>
</dbReference>
<evidence type="ECO:0000313" key="1">
    <source>
        <dbReference type="EMBL" id="AWL08078.1"/>
    </source>
</evidence>
<keyword evidence="2" id="KW-1185">Reference proteome</keyword>